<feature type="domain" description="Aldehyde dehydrogenase" evidence="4">
    <location>
        <begin position="115"/>
        <end position="570"/>
    </location>
</feature>
<name>A0A6U2JET3_HEMAN</name>
<evidence type="ECO:0000256" key="2">
    <source>
        <dbReference type="ARBA" id="ARBA00023002"/>
    </source>
</evidence>
<dbReference type="PROSITE" id="PS00070">
    <property type="entry name" value="ALDEHYDE_DEHYDR_CYS"/>
    <property type="match status" value="1"/>
</dbReference>
<dbReference type="Gene3D" id="3.40.605.10">
    <property type="entry name" value="Aldehyde Dehydrogenase, Chain A, domain 1"/>
    <property type="match status" value="1"/>
</dbReference>
<dbReference type="FunFam" id="3.40.605.10:FF:000019">
    <property type="entry name" value="probable aldehyde dehydrogenase"/>
    <property type="match status" value="1"/>
</dbReference>
<dbReference type="Pfam" id="PF00171">
    <property type="entry name" value="Aldedh"/>
    <property type="match status" value="1"/>
</dbReference>
<dbReference type="InterPro" id="IPR016163">
    <property type="entry name" value="Ald_DH_C"/>
</dbReference>
<dbReference type="Gene3D" id="3.40.309.10">
    <property type="entry name" value="Aldehyde Dehydrogenase, Chain A, domain 2"/>
    <property type="match status" value="1"/>
</dbReference>
<keyword evidence="2" id="KW-0560">Oxidoreductase</keyword>
<dbReference type="GO" id="GO:0004029">
    <property type="term" value="F:aldehyde dehydrogenase (NAD+) activity"/>
    <property type="evidence" value="ECO:0007669"/>
    <property type="project" value="InterPro"/>
</dbReference>
<dbReference type="PANTHER" id="PTHR43521:SF7">
    <property type="entry name" value="DELTA-1-PYRROLINE-5-CARBOXYLATE DEHYDROGENASE 12A1, MITOCHONDRIAL"/>
    <property type="match status" value="1"/>
</dbReference>
<organism evidence="5">
    <name type="scientific">Hemiselmis andersenii</name>
    <name type="common">Cryptophyte alga</name>
    <dbReference type="NCBI Taxonomy" id="464988"/>
    <lineage>
        <taxon>Eukaryota</taxon>
        <taxon>Cryptophyceae</taxon>
        <taxon>Cryptomonadales</taxon>
        <taxon>Hemiselmidaceae</taxon>
        <taxon>Hemiselmis</taxon>
    </lineage>
</organism>
<sequence length="618" mass="67323">MPVLRAFRGSPAALRPPALRENAARGLRARPQARRGAVSVPLVDRAALASVRPPLPLTQHRSRSLLTAPAAAPPSSTYTAALDLPPSLSSWATLDPETMSGSNPARILNLLRGVWVHPDAHTTESVPDPLTGEPFVLMPHIEENELGPYIASMNSCPKHGLHNPLGQPQRYLMLGEVSQKLAQRLSDPVIANFFARLIQRVCPKSYAQAMAEVAVTRAFLYNFSGDQVRFLAQSFGTPGDHPGQTTQGYRWPYGPVAIISPFNFPLEIPVLQLMGALYMGNRPTLKPCHRVSVVMEQYIRLMHDCGLPRTDVDLISTSGSVMETFLVTARPRMTQFTGSTRIAERLTKALDGKVKIEGGGFDWKVLGPDVPQGSLYDLVAYQCDQDAYACSGQKCSAMSILFMHDNWAQSGLLKKLHDMASTRSLKDLTVGPTLSVPPIEIKAHLQSLLSLPGSRLLWGGEELNKGNHTIPECYGAMSPTAVFVPLETIMASPEAYEKVSKECFAPIYVVTQFGDNEIPIVLDALERMDEHLTAGVVSNDAQFQHKVLSNSLNGTTYVGMRARTTGAPQNHWFGPAGDPRSAGIGTAEAIRYTWSGHREIITDVGVEPLGGFKIPPQS</sequence>
<keyword evidence="3" id="KW-0520">NAD</keyword>
<proteinExistence type="inferred from homology"/>
<dbReference type="SUPFAM" id="SSF53720">
    <property type="entry name" value="ALDH-like"/>
    <property type="match status" value="1"/>
</dbReference>
<dbReference type="InterPro" id="IPR016161">
    <property type="entry name" value="Ald_DH/histidinol_DH"/>
</dbReference>
<evidence type="ECO:0000259" key="4">
    <source>
        <dbReference type="Pfam" id="PF00171"/>
    </source>
</evidence>
<dbReference type="InterPro" id="IPR016162">
    <property type="entry name" value="Ald_DH_N"/>
</dbReference>
<gene>
    <name evidence="5" type="ORF">HAND00432_LOCUS18670</name>
</gene>
<dbReference type="AlphaFoldDB" id="A0A6U2JET3"/>
<dbReference type="InterPro" id="IPR044638">
    <property type="entry name" value="ALDH7A1-like"/>
</dbReference>
<dbReference type="EMBL" id="HBFX01030949">
    <property type="protein sequence ID" value="CAD8967650.1"/>
    <property type="molecule type" value="Transcribed_RNA"/>
</dbReference>
<evidence type="ECO:0000313" key="5">
    <source>
        <dbReference type="EMBL" id="CAD8967650.1"/>
    </source>
</evidence>
<evidence type="ECO:0000256" key="1">
    <source>
        <dbReference type="ARBA" id="ARBA00009986"/>
    </source>
</evidence>
<dbReference type="PANTHER" id="PTHR43521">
    <property type="entry name" value="ALPHA-AMINOADIPIC SEMIALDEHYDE DEHYDROGENASE"/>
    <property type="match status" value="1"/>
</dbReference>
<evidence type="ECO:0000256" key="3">
    <source>
        <dbReference type="ARBA" id="ARBA00023027"/>
    </source>
</evidence>
<reference evidence="5" key="1">
    <citation type="submission" date="2021-01" db="EMBL/GenBank/DDBJ databases">
        <authorList>
            <person name="Corre E."/>
            <person name="Pelletier E."/>
            <person name="Niang G."/>
            <person name="Scheremetjew M."/>
            <person name="Finn R."/>
            <person name="Kale V."/>
            <person name="Holt S."/>
            <person name="Cochrane G."/>
            <person name="Meng A."/>
            <person name="Brown T."/>
            <person name="Cohen L."/>
        </authorList>
    </citation>
    <scope>NUCLEOTIDE SEQUENCE</scope>
    <source>
        <strain evidence="5">CCMP644</strain>
    </source>
</reference>
<dbReference type="InterPro" id="IPR015590">
    <property type="entry name" value="Aldehyde_DH_dom"/>
</dbReference>
<dbReference type="InterPro" id="IPR016160">
    <property type="entry name" value="Ald_DH_CS_CYS"/>
</dbReference>
<comment type="similarity">
    <text evidence="1">Belongs to the aldehyde dehydrogenase family.</text>
</comment>
<protein>
    <recommendedName>
        <fullName evidence="4">Aldehyde dehydrogenase domain-containing protein</fullName>
    </recommendedName>
</protein>
<accession>A0A6U2JET3</accession>